<evidence type="ECO:0000313" key="3">
    <source>
        <dbReference type="Proteomes" id="UP000821853"/>
    </source>
</evidence>
<keyword evidence="3" id="KW-1185">Reference proteome</keyword>
<dbReference type="PANTHER" id="PTHR46888:SF1">
    <property type="entry name" value="RIBONUCLEASE H"/>
    <property type="match status" value="1"/>
</dbReference>
<dbReference type="OrthoDB" id="6514213at2759"/>
<evidence type="ECO:0000256" key="1">
    <source>
        <dbReference type="SAM" id="MobiDB-lite"/>
    </source>
</evidence>
<protein>
    <submittedName>
        <fullName evidence="2">Uncharacterized protein</fullName>
    </submittedName>
</protein>
<reference evidence="2 3" key="1">
    <citation type="journal article" date="2020" name="Cell">
        <title>Large-Scale Comparative Analyses of Tick Genomes Elucidate Their Genetic Diversity and Vector Capacities.</title>
        <authorList>
            <consortium name="Tick Genome and Microbiome Consortium (TIGMIC)"/>
            <person name="Jia N."/>
            <person name="Wang J."/>
            <person name="Shi W."/>
            <person name="Du L."/>
            <person name="Sun Y."/>
            <person name="Zhan W."/>
            <person name="Jiang J.F."/>
            <person name="Wang Q."/>
            <person name="Zhang B."/>
            <person name="Ji P."/>
            <person name="Bell-Sakyi L."/>
            <person name="Cui X.M."/>
            <person name="Yuan T.T."/>
            <person name="Jiang B.G."/>
            <person name="Yang W.F."/>
            <person name="Lam T.T."/>
            <person name="Chang Q.C."/>
            <person name="Ding S.J."/>
            <person name="Wang X.J."/>
            <person name="Zhu J.G."/>
            <person name="Ruan X.D."/>
            <person name="Zhao L."/>
            <person name="Wei J.T."/>
            <person name="Ye R.Z."/>
            <person name="Que T.C."/>
            <person name="Du C.H."/>
            <person name="Zhou Y.H."/>
            <person name="Cheng J.X."/>
            <person name="Dai P.F."/>
            <person name="Guo W.B."/>
            <person name="Han X.H."/>
            <person name="Huang E.J."/>
            <person name="Li L.F."/>
            <person name="Wei W."/>
            <person name="Gao Y.C."/>
            <person name="Liu J.Z."/>
            <person name="Shao H.Z."/>
            <person name="Wang X."/>
            <person name="Wang C.C."/>
            <person name="Yang T.C."/>
            <person name="Huo Q.B."/>
            <person name="Li W."/>
            <person name="Chen H.Y."/>
            <person name="Chen S.E."/>
            <person name="Zhou L.G."/>
            <person name="Ni X.B."/>
            <person name="Tian J.H."/>
            <person name="Sheng Y."/>
            <person name="Liu T."/>
            <person name="Pan Y.S."/>
            <person name="Xia L.Y."/>
            <person name="Li J."/>
            <person name="Zhao F."/>
            <person name="Cao W.C."/>
        </authorList>
    </citation>
    <scope>NUCLEOTIDE SEQUENCE [LARGE SCALE GENOMIC DNA]</scope>
    <source>
        <strain evidence="2">HaeL-2018</strain>
    </source>
</reference>
<sequence>MNWGTDRQQEQHHENKKCMPTAPGWWEGQPVTVVRDSGCDTVVSRPLVHDSKLTGQVQAVCLLDGIVRQLPQAEVELDCPFFQGTTHAVCMESPLYDAVLGTQAEGIPAPYG</sequence>
<name>A0A9J6GCG2_HAELO</name>
<dbReference type="Proteomes" id="UP000821853">
    <property type="component" value="Chromosome 3"/>
</dbReference>
<organism evidence="2 3">
    <name type="scientific">Haemaphysalis longicornis</name>
    <name type="common">Bush tick</name>
    <dbReference type="NCBI Taxonomy" id="44386"/>
    <lineage>
        <taxon>Eukaryota</taxon>
        <taxon>Metazoa</taxon>
        <taxon>Ecdysozoa</taxon>
        <taxon>Arthropoda</taxon>
        <taxon>Chelicerata</taxon>
        <taxon>Arachnida</taxon>
        <taxon>Acari</taxon>
        <taxon>Parasitiformes</taxon>
        <taxon>Ixodida</taxon>
        <taxon>Ixodoidea</taxon>
        <taxon>Ixodidae</taxon>
        <taxon>Haemaphysalinae</taxon>
        <taxon>Haemaphysalis</taxon>
    </lineage>
</organism>
<accession>A0A9J6GCG2</accession>
<gene>
    <name evidence="2" type="ORF">HPB48_009723</name>
</gene>
<feature type="region of interest" description="Disordered" evidence="1">
    <location>
        <begin position="1"/>
        <end position="21"/>
    </location>
</feature>
<comment type="caution">
    <text evidence="2">The sequence shown here is derived from an EMBL/GenBank/DDBJ whole genome shotgun (WGS) entry which is preliminary data.</text>
</comment>
<dbReference type="EMBL" id="JABSTR010000005">
    <property type="protein sequence ID" value="KAH9372144.1"/>
    <property type="molecule type" value="Genomic_DNA"/>
</dbReference>
<dbReference type="AlphaFoldDB" id="A0A9J6GCG2"/>
<dbReference type="VEuPathDB" id="VectorBase:HLOH_051514"/>
<dbReference type="PANTHER" id="PTHR46888">
    <property type="entry name" value="ZINC KNUCKLE DOMAINCONTAINING PROTEIN-RELATED"/>
    <property type="match status" value="1"/>
</dbReference>
<feature type="compositionally biased region" description="Basic and acidic residues" evidence="1">
    <location>
        <begin position="7"/>
        <end position="17"/>
    </location>
</feature>
<proteinExistence type="predicted"/>
<evidence type="ECO:0000313" key="2">
    <source>
        <dbReference type="EMBL" id="KAH9372144.1"/>
    </source>
</evidence>